<dbReference type="Gene3D" id="3.40.50.620">
    <property type="entry name" value="HUPs"/>
    <property type="match status" value="1"/>
</dbReference>
<protein>
    <recommendedName>
        <fullName evidence="11">Probable nicotinate-nucleotide adenylyltransferase</fullName>
        <ecNumber evidence="11">2.7.7.18</ecNumber>
    </recommendedName>
    <alternativeName>
        <fullName evidence="11">Deamido-NAD(+) diphosphorylase</fullName>
    </alternativeName>
    <alternativeName>
        <fullName evidence="11">Deamido-NAD(+) pyrophosphorylase</fullName>
    </alternativeName>
    <alternativeName>
        <fullName evidence="11">Nicotinate mononucleotide adenylyltransferase</fullName>
        <shortName evidence="11">NaMN adenylyltransferase</shortName>
    </alternativeName>
</protein>
<dbReference type="PANTHER" id="PTHR39321:SF3">
    <property type="entry name" value="PHOSPHOPANTETHEINE ADENYLYLTRANSFERASE"/>
    <property type="match status" value="1"/>
</dbReference>
<evidence type="ECO:0000256" key="6">
    <source>
        <dbReference type="ARBA" id="ARBA00022695"/>
    </source>
</evidence>
<evidence type="ECO:0000256" key="10">
    <source>
        <dbReference type="ARBA" id="ARBA00048721"/>
    </source>
</evidence>
<dbReference type="PANTHER" id="PTHR39321">
    <property type="entry name" value="NICOTINATE-NUCLEOTIDE ADENYLYLTRANSFERASE-RELATED"/>
    <property type="match status" value="1"/>
</dbReference>
<dbReference type="InterPro" id="IPR004821">
    <property type="entry name" value="Cyt_trans-like"/>
</dbReference>
<dbReference type="NCBIfam" id="NF000843">
    <property type="entry name" value="PRK00071.2-2"/>
    <property type="match status" value="1"/>
</dbReference>
<dbReference type="RefSeq" id="WP_139597535.1">
    <property type="nucleotide sequence ID" value="NZ_VDDC01000001.1"/>
</dbReference>
<comment type="pathway">
    <text evidence="2 11">Cofactor biosynthesis; NAD(+) biosynthesis; deamido-NAD(+) from nicotinate D-ribonucleotide: step 1/1.</text>
</comment>
<keyword evidence="4 11" id="KW-0662">Pyridine nucleotide biosynthesis</keyword>
<sequence length="197" mass="21626">MRTGCPLARPGQRIGILGGSFDPAHQGHLLISQVALRRLGLDRVWWLVSPGNPLKAHGPAPLATRMAAARATARDPRILVTDIEARLGLRKTADTLHALARLYPGVRFVWLMGSDNMVQFHHWDRWRAIADQVPIAVMARPGSRLAARHAVAASILRRARLPEARAALLAQARPPAWVLLNLPMSGLSSTELRKGLR</sequence>
<dbReference type="NCBIfam" id="NF000845">
    <property type="entry name" value="PRK00071.2-4"/>
    <property type="match status" value="1"/>
</dbReference>
<dbReference type="InterPro" id="IPR005248">
    <property type="entry name" value="NadD/NMNAT"/>
</dbReference>
<dbReference type="EC" id="2.7.7.18" evidence="11"/>
<keyword evidence="5 11" id="KW-0808">Transferase</keyword>
<evidence type="ECO:0000256" key="1">
    <source>
        <dbReference type="ARBA" id="ARBA00002324"/>
    </source>
</evidence>
<evidence type="ECO:0000256" key="2">
    <source>
        <dbReference type="ARBA" id="ARBA00005019"/>
    </source>
</evidence>
<feature type="domain" description="Cytidyltransferase-like" evidence="12">
    <location>
        <begin position="16"/>
        <end position="194"/>
    </location>
</feature>
<proteinExistence type="inferred from homology"/>
<gene>
    <name evidence="11" type="primary">nadD</name>
    <name evidence="13" type="ORF">FHD67_01085</name>
</gene>
<comment type="catalytic activity">
    <reaction evidence="10 11">
        <text>nicotinate beta-D-ribonucleotide + ATP + H(+) = deamido-NAD(+) + diphosphate</text>
        <dbReference type="Rhea" id="RHEA:22860"/>
        <dbReference type="ChEBI" id="CHEBI:15378"/>
        <dbReference type="ChEBI" id="CHEBI:30616"/>
        <dbReference type="ChEBI" id="CHEBI:33019"/>
        <dbReference type="ChEBI" id="CHEBI:57502"/>
        <dbReference type="ChEBI" id="CHEBI:58437"/>
        <dbReference type="EC" id="2.7.7.18"/>
    </reaction>
</comment>
<evidence type="ECO:0000259" key="12">
    <source>
        <dbReference type="Pfam" id="PF01467"/>
    </source>
</evidence>
<evidence type="ECO:0000256" key="3">
    <source>
        <dbReference type="ARBA" id="ARBA00009014"/>
    </source>
</evidence>
<evidence type="ECO:0000313" key="14">
    <source>
        <dbReference type="Proteomes" id="UP000304880"/>
    </source>
</evidence>
<keyword evidence="8 11" id="KW-0067">ATP-binding</keyword>
<dbReference type="InterPro" id="IPR014729">
    <property type="entry name" value="Rossmann-like_a/b/a_fold"/>
</dbReference>
<evidence type="ECO:0000256" key="5">
    <source>
        <dbReference type="ARBA" id="ARBA00022679"/>
    </source>
</evidence>
<evidence type="ECO:0000256" key="8">
    <source>
        <dbReference type="ARBA" id="ARBA00022840"/>
    </source>
</evidence>
<dbReference type="CDD" id="cd02165">
    <property type="entry name" value="NMNAT"/>
    <property type="match status" value="1"/>
</dbReference>
<dbReference type="HAMAP" id="MF_00244">
    <property type="entry name" value="NaMN_adenylyltr"/>
    <property type="match status" value="1"/>
</dbReference>
<reference evidence="13 14" key="1">
    <citation type="submission" date="2019-06" db="EMBL/GenBank/DDBJ databases">
        <authorList>
            <person name="Li J."/>
        </authorList>
    </citation>
    <scope>NUCLEOTIDE SEQUENCE [LARGE SCALE GENOMIC DNA]</scope>
    <source>
        <strain evidence="13 14">CGMCC 1.8012</strain>
    </source>
</reference>
<dbReference type="AlphaFoldDB" id="A0A5C4RCC1"/>
<keyword evidence="7 11" id="KW-0547">Nucleotide-binding</keyword>
<evidence type="ECO:0000256" key="9">
    <source>
        <dbReference type="ARBA" id="ARBA00023027"/>
    </source>
</evidence>
<dbReference type="SUPFAM" id="SSF52374">
    <property type="entry name" value="Nucleotidylyl transferase"/>
    <property type="match status" value="1"/>
</dbReference>
<dbReference type="GO" id="GO:0009435">
    <property type="term" value="P:NAD+ biosynthetic process"/>
    <property type="evidence" value="ECO:0007669"/>
    <property type="project" value="UniProtKB-UniRule"/>
</dbReference>
<dbReference type="Proteomes" id="UP000304880">
    <property type="component" value="Unassembled WGS sequence"/>
</dbReference>
<dbReference type="GO" id="GO:0004515">
    <property type="term" value="F:nicotinate-nucleotide adenylyltransferase activity"/>
    <property type="evidence" value="ECO:0007669"/>
    <property type="project" value="UniProtKB-UniRule"/>
</dbReference>
<keyword evidence="6 11" id="KW-0548">Nucleotidyltransferase</keyword>
<dbReference type="UniPathway" id="UPA00253">
    <property type="reaction ID" value="UER00332"/>
</dbReference>
<organism evidence="13 14">
    <name type="scientific">Paracoccus haeundaensis</name>
    <dbReference type="NCBI Taxonomy" id="225362"/>
    <lineage>
        <taxon>Bacteria</taxon>
        <taxon>Pseudomonadati</taxon>
        <taxon>Pseudomonadota</taxon>
        <taxon>Alphaproteobacteria</taxon>
        <taxon>Rhodobacterales</taxon>
        <taxon>Paracoccaceae</taxon>
        <taxon>Paracoccus</taxon>
    </lineage>
</organism>
<evidence type="ECO:0000256" key="11">
    <source>
        <dbReference type="HAMAP-Rule" id="MF_00244"/>
    </source>
</evidence>
<evidence type="ECO:0000256" key="4">
    <source>
        <dbReference type="ARBA" id="ARBA00022642"/>
    </source>
</evidence>
<comment type="caution">
    <text evidence="13">The sequence shown here is derived from an EMBL/GenBank/DDBJ whole genome shotgun (WGS) entry which is preliminary data.</text>
</comment>
<dbReference type="EMBL" id="VDDC01000001">
    <property type="protein sequence ID" value="TNH41337.1"/>
    <property type="molecule type" value="Genomic_DNA"/>
</dbReference>
<comment type="function">
    <text evidence="1 11">Catalyzes the reversible adenylation of nicotinate mononucleotide (NaMN) to nicotinic acid adenine dinucleotide (NaAD).</text>
</comment>
<keyword evidence="14" id="KW-1185">Reference proteome</keyword>
<keyword evidence="9 11" id="KW-0520">NAD</keyword>
<dbReference type="Pfam" id="PF01467">
    <property type="entry name" value="CTP_transf_like"/>
    <property type="match status" value="1"/>
</dbReference>
<evidence type="ECO:0000313" key="13">
    <source>
        <dbReference type="EMBL" id="TNH41337.1"/>
    </source>
</evidence>
<accession>A0A5C4RCC1</accession>
<evidence type="ECO:0000256" key="7">
    <source>
        <dbReference type="ARBA" id="ARBA00022741"/>
    </source>
</evidence>
<comment type="similarity">
    <text evidence="3 11">Belongs to the NadD family.</text>
</comment>
<name>A0A5C4RCC1_9RHOB</name>
<dbReference type="GO" id="GO:0005524">
    <property type="term" value="F:ATP binding"/>
    <property type="evidence" value="ECO:0007669"/>
    <property type="project" value="UniProtKB-KW"/>
</dbReference>